<dbReference type="AlphaFoldDB" id="A0A8S1U2A6"/>
<sequence length="169" mass="20238">MNKQKQNLNSLFDLSLIIEKIKFLEEQQSSMFNEKCNHNQELLKKSKIQSIPKIINDFEIKRKFKEIQRDSLQSWKPIIFPTNQNKSLIRSKQNNITPYPQEISINKYIHPTPIRVQNEVKKRVKSTDLRVQLKKTEAKDIEAQFLETRNIINQFNRIKRKSVRFNILT</sequence>
<dbReference type="EMBL" id="CAJJDP010000036">
    <property type="protein sequence ID" value="CAD8158870.1"/>
    <property type="molecule type" value="Genomic_DNA"/>
</dbReference>
<evidence type="ECO:0000313" key="1">
    <source>
        <dbReference type="EMBL" id="CAD8158870.1"/>
    </source>
</evidence>
<keyword evidence="2" id="KW-1185">Reference proteome</keyword>
<gene>
    <name evidence="1" type="ORF">POCTA_138.1.T0360073</name>
</gene>
<evidence type="ECO:0000313" key="2">
    <source>
        <dbReference type="Proteomes" id="UP000683925"/>
    </source>
</evidence>
<dbReference type="OMA" id="RDSLQSW"/>
<comment type="caution">
    <text evidence="1">The sequence shown here is derived from an EMBL/GenBank/DDBJ whole genome shotgun (WGS) entry which is preliminary data.</text>
</comment>
<dbReference type="OrthoDB" id="305389at2759"/>
<dbReference type="Proteomes" id="UP000683925">
    <property type="component" value="Unassembled WGS sequence"/>
</dbReference>
<proteinExistence type="predicted"/>
<reference evidence="1" key="1">
    <citation type="submission" date="2021-01" db="EMBL/GenBank/DDBJ databases">
        <authorList>
            <consortium name="Genoscope - CEA"/>
            <person name="William W."/>
        </authorList>
    </citation>
    <scope>NUCLEOTIDE SEQUENCE</scope>
</reference>
<organism evidence="1 2">
    <name type="scientific">Paramecium octaurelia</name>
    <dbReference type="NCBI Taxonomy" id="43137"/>
    <lineage>
        <taxon>Eukaryota</taxon>
        <taxon>Sar</taxon>
        <taxon>Alveolata</taxon>
        <taxon>Ciliophora</taxon>
        <taxon>Intramacronucleata</taxon>
        <taxon>Oligohymenophorea</taxon>
        <taxon>Peniculida</taxon>
        <taxon>Parameciidae</taxon>
        <taxon>Paramecium</taxon>
    </lineage>
</organism>
<protein>
    <submittedName>
        <fullName evidence="1">Uncharacterized protein</fullName>
    </submittedName>
</protein>
<accession>A0A8S1U2A6</accession>
<name>A0A8S1U2A6_PAROT</name>